<gene>
    <name evidence="4" type="primary">LOC108016382</name>
</gene>
<evidence type="ECO:0000256" key="2">
    <source>
        <dbReference type="SAM" id="Phobius"/>
    </source>
</evidence>
<evidence type="ECO:0000256" key="1">
    <source>
        <dbReference type="SAM" id="MobiDB-lite"/>
    </source>
</evidence>
<feature type="transmembrane region" description="Helical" evidence="2">
    <location>
        <begin position="43"/>
        <end position="64"/>
    </location>
</feature>
<evidence type="ECO:0000313" key="4">
    <source>
        <dbReference type="RefSeq" id="XP_016938517.4"/>
    </source>
</evidence>
<dbReference type="AlphaFoldDB" id="A0AB39ZLR0"/>
<proteinExistence type="predicted"/>
<feature type="region of interest" description="Disordered" evidence="1">
    <location>
        <begin position="66"/>
        <end position="113"/>
    </location>
</feature>
<protein>
    <submittedName>
        <fullName evidence="4">Protein new-glue 1-like</fullName>
    </submittedName>
</protein>
<feature type="compositionally biased region" description="Low complexity" evidence="1">
    <location>
        <begin position="66"/>
        <end position="104"/>
    </location>
</feature>
<dbReference type="GeneID" id="108016382"/>
<keyword evidence="2" id="KW-0812">Transmembrane</keyword>
<name>A0AB39ZLR0_DROSZ</name>
<dbReference type="Pfam" id="PF21827">
    <property type="entry name" value="New_glue"/>
    <property type="match status" value="1"/>
</dbReference>
<sequence>MRINPDPSDVCFSTLQNRYKRCGGPARTASVDHIQLPIINMKYSCALLLLAILGCCLVSLSSAATGTTTTTTTDASTSTTTTTAASTTTTTDSSNTTTTTTDASSGKKKHVIHYKRKTHLPKKIKKIHRKRRSSD</sequence>
<organism evidence="3 4">
    <name type="scientific">Drosophila suzukii</name>
    <name type="common">Spotted-wing drosophila fruit fly</name>
    <dbReference type="NCBI Taxonomy" id="28584"/>
    <lineage>
        <taxon>Eukaryota</taxon>
        <taxon>Metazoa</taxon>
        <taxon>Ecdysozoa</taxon>
        <taxon>Arthropoda</taxon>
        <taxon>Hexapoda</taxon>
        <taxon>Insecta</taxon>
        <taxon>Pterygota</taxon>
        <taxon>Neoptera</taxon>
        <taxon>Endopterygota</taxon>
        <taxon>Diptera</taxon>
        <taxon>Brachycera</taxon>
        <taxon>Muscomorpha</taxon>
        <taxon>Ephydroidea</taxon>
        <taxon>Drosophilidae</taxon>
        <taxon>Drosophila</taxon>
        <taxon>Sophophora</taxon>
    </lineage>
</organism>
<evidence type="ECO:0000313" key="3">
    <source>
        <dbReference type="Proteomes" id="UP001652628"/>
    </source>
</evidence>
<keyword evidence="2" id="KW-1133">Transmembrane helix</keyword>
<keyword evidence="3" id="KW-1185">Reference proteome</keyword>
<dbReference type="Proteomes" id="UP001652628">
    <property type="component" value="Chromosome 3"/>
</dbReference>
<dbReference type="InterPro" id="IPR054054">
    <property type="entry name" value="Ng_1-3-like"/>
</dbReference>
<reference evidence="4" key="1">
    <citation type="submission" date="2025-08" db="UniProtKB">
        <authorList>
            <consortium name="RefSeq"/>
        </authorList>
    </citation>
    <scope>IDENTIFICATION</scope>
</reference>
<accession>A0AB39ZLR0</accession>
<keyword evidence="2" id="KW-0472">Membrane</keyword>
<dbReference type="RefSeq" id="XP_016938517.4">
    <property type="nucleotide sequence ID" value="XM_017083028.4"/>
</dbReference>